<dbReference type="InterPro" id="IPR002885">
    <property type="entry name" value="PPR_rpt"/>
</dbReference>
<organism evidence="5 6">
    <name type="scientific">Dovyalis caffra</name>
    <dbReference type="NCBI Taxonomy" id="77055"/>
    <lineage>
        <taxon>Eukaryota</taxon>
        <taxon>Viridiplantae</taxon>
        <taxon>Streptophyta</taxon>
        <taxon>Embryophyta</taxon>
        <taxon>Tracheophyta</taxon>
        <taxon>Spermatophyta</taxon>
        <taxon>Magnoliopsida</taxon>
        <taxon>eudicotyledons</taxon>
        <taxon>Gunneridae</taxon>
        <taxon>Pentapetalae</taxon>
        <taxon>rosids</taxon>
        <taxon>fabids</taxon>
        <taxon>Malpighiales</taxon>
        <taxon>Salicaceae</taxon>
        <taxon>Flacourtieae</taxon>
        <taxon>Dovyalis</taxon>
    </lineage>
</organism>
<dbReference type="Pfam" id="PF12854">
    <property type="entry name" value="PPR_1"/>
    <property type="match status" value="1"/>
</dbReference>
<evidence type="ECO:0008006" key="7">
    <source>
        <dbReference type="Google" id="ProtNLM"/>
    </source>
</evidence>
<accession>A0AAV1SEC0</accession>
<dbReference type="InterPro" id="IPR011990">
    <property type="entry name" value="TPR-like_helical_dom_sf"/>
</dbReference>
<evidence type="ECO:0000313" key="5">
    <source>
        <dbReference type="EMBL" id="CAK7348623.1"/>
    </source>
</evidence>
<keyword evidence="6" id="KW-1185">Reference proteome</keyword>
<evidence type="ECO:0000256" key="1">
    <source>
        <dbReference type="ARBA" id="ARBA00007626"/>
    </source>
</evidence>
<feature type="repeat" description="PPR" evidence="3">
    <location>
        <begin position="325"/>
        <end position="359"/>
    </location>
</feature>
<evidence type="ECO:0000256" key="4">
    <source>
        <dbReference type="SAM" id="MobiDB-lite"/>
    </source>
</evidence>
<protein>
    <recommendedName>
        <fullName evidence="7">Pentatricopeptide repeat-containing protein</fullName>
    </recommendedName>
</protein>
<feature type="compositionally biased region" description="Polar residues" evidence="4">
    <location>
        <begin position="66"/>
        <end position="82"/>
    </location>
</feature>
<feature type="repeat" description="PPR" evidence="3">
    <location>
        <begin position="290"/>
        <end position="324"/>
    </location>
</feature>
<name>A0AAV1SEC0_9ROSI</name>
<feature type="repeat" description="PPR" evidence="3">
    <location>
        <begin position="255"/>
        <end position="289"/>
    </location>
</feature>
<comment type="caution">
    <text evidence="5">The sequence shown here is derived from an EMBL/GenBank/DDBJ whole genome shotgun (WGS) entry which is preliminary data.</text>
</comment>
<comment type="similarity">
    <text evidence="1">Belongs to the PPR family. P subfamily.</text>
</comment>
<dbReference type="Gene3D" id="1.25.40.10">
    <property type="entry name" value="Tetratricopeptide repeat domain"/>
    <property type="match status" value="3"/>
</dbReference>
<keyword evidence="2" id="KW-0677">Repeat</keyword>
<feature type="repeat" description="PPR" evidence="3">
    <location>
        <begin position="220"/>
        <end position="254"/>
    </location>
</feature>
<dbReference type="EMBL" id="CAWUPB010001173">
    <property type="protein sequence ID" value="CAK7348623.1"/>
    <property type="molecule type" value="Genomic_DNA"/>
</dbReference>
<evidence type="ECO:0000256" key="2">
    <source>
        <dbReference type="ARBA" id="ARBA00022737"/>
    </source>
</evidence>
<dbReference type="PROSITE" id="PS51375">
    <property type="entry name" value="PPR"/>
    <property type="match status" value="6"/>
</dbReference>
<dbReference type="Proteomes" id="UP001314170">
    <property type="component" value="Unassembled WGS sequence"/>
</dbReference>
<evidence type="ECO:0000313" key="6">
    <source>
        <dbReference type="Proteomes" id="UP001314170"/>
    </source>
</evidence>
<feature type="repeat" description="PPR" evidence="3">
    <location>
        <begin position="395"/>
        <end position="429"/>
    </location>
</feature>
<dbReference type="PANTHER" id="PTHR47939">
    <property type="entry name" value="MEMBRANE-ASSOCIATED SALT-INDUCIBLE PROTEIN-LIKE"/>
    <property type="match status" value="1"/>
</dbReference>
<gene>
    <name evidence="5" type="ORF">DCAF_LOCUS21324</name>
</gene>
<dbReference type="NCBIfam" id="TIGR00756">
    <property type="entry name" value="PPR"/>
    <property type="match status" value="6"/>
</dbReference>
<dbReference type="AlphaFoldDB" id="A0AAV1SEC0"/>
<feature type="repeat" description="PPR" evidence="3">
    <location>
        <begin position="360"/>
        <end position="394"/>
    </location>
</feature>
<proteinExistence type="inferred from homology"/>
<feature type="region of interest" description="Disordered" evidence="4">
    <location>
        <begin position="59"/>
        <end position="82"/>
    </location>
</feature>
<reference evidence="5 6" key="1">
    <citation type="submission" date="2024-01" db="EMBL/GenBank/DDBJ databases">
        <authorList>
            <person name="Waweru B."/>
        </authorList>
    </citation>
    <scope>NUCLEOTIDE SEQUENCE [LARGE SCALE GENOMIC DNA]</scope>
</reference>
<sequence>MTPESLFNGYESVDSVLFNMHKPFFSTFENLFTSPRTVSVLQKPLSLFFYSSLPHRHQQHKREQEPSNSLPTANTKSPIGSSSRVQKLIASQSDPLLAKEIFDYASRQPNFQHSYSSYLILILKLGRAKYFSFIDELLIDLKSKRYPVTPTLFSYIIKIYGEANLPDKALKIFYTILKFDCEPLPKHLNGILEILVSHRNYVRPAFDLFKDAQRYGVFPNTKSYNILMRAFCLNGQLSIAYSLFNQMFKRDVMPDVESYRILMQALCRKSQVNGAVDLLEDMLNKGFVPDALSYTTVLNSLCRKKKLREAYKLLCRMKVKGCNPDIIHFNTVILGFCREGRAMDACKVLEDMESNGCLPNLVSYRTLVGGLCDQGMLDEAKSYLEKMISKGFSPHFSVSNALIKGFCNVGKIEEACGVVEELLRHGEAPRTETWVMMVSRICEVDNLQRIGETLDKVMKVELKGDTRIVEAGVGLEEYLIKRIQHRVWRD</sequence>
<dbReference type="Pfam" id="PF01535">
    <property type="entry name" value="PPR"/>
    <property type="match status" value="2"/>
</dbReference>
<dbReference type="PANTHER" id="PTHR47939:SF1">
    <property type="entry name" value="OS04G0684500 PROTEIN"/>
    <property type="match status" value="1"/>
</dbReference>
<evidence type="ECO:0000256" key="3">
    <source>
        <dbReference type="PROSITE-ProRule" id="PRU00708"/>
    </source>
</evidence>
<dbReference type="InterPro" id="IPR050667">
    <property type="entry name" value="PPR-containing_protein"/>
</dbReference>
<dbReference type="Pfam" id="PF13041">
    <property type="entry name" value="PPR_2"/>
    <property type="match status" value="2"/>
</dbReference>